<evidence type="ECO:0000259" key="11">
    <source>
        <dbReference type="Pfam" id="PF08263"/>
    </source>
</evidence>
<accession>A0A2P6QDA9</accession>
<keyword evidence="13" id="KW-1185">Reference proteome</keyword>
<name>A0A2P6QDA9_ROSCH</name>
<dbReference type="Gramene" id="PRQ32168">
    <property type="protein sequence ID" value="PRQ32168"/>
    <property type="gene ID" value="RchiOBHm_Chr5g0043371"/>
</dbReference>
<dbReference type="STRING" id="74649.A0A2P6QDA9"/>
<feature type="signal peptide" evidence="10">
    <location>
        <begin position="1"/>
        <end position="15"/>
    </location>
</feature>
<keyword evidence="6" id="KW-1133">Transmembrane helix</keyword>
<keyword evidence="8" id="KW-0675">Receptor</keyword>
<evidence type="ECO:0000256" key="9">
    <source>
        <dbReference type="ARBA" id="ARBA00023180"/>
    </source>
</evidence>
<evidence type="ECO:0000256" key="4">
    <source>
        <dbReference type="ARBA" id="ARBA00022729"/>
    </source>
</evidence>
<keyword evidence="9" id="KW-0325">Glycoprotein</keyword>
<keyword evidence="5" id="KW-0677">Repeat</keyword>
<evidence type="ECO:0000256" key="6">
    <source>
        <dbReference type="ARBA" id="ARBA00022989"/>
    </source>
</evidence>
<reference evidence="12 13" key="1">
    <citation type="journal article" date="2018" name="Nat. Genet.">
        <title>The Rosa genome provides new insights in the design of modern roses.</title>
        <authorList>
            <person name="Bendahmane M."/>
        </authorList>
    </citation>
    <scope>NUCLEOTIDE SEQUENCE [LARGE SCALE GENOMIC DNA]</scope>
    <source>
        <strain evidence="13">cv. Old Blush</strain>
    </source>
</reference>
<organism evidence="12 13">
    <name type="scientific">Rosa chinensis</name>
    <name type="common">China rose</name>
    <dbReference type="NCBI Taxonomy" id="74649"/>
    <lineage>
        <taxon>Eukaryota</taxon>
        <taxon>Viridiplantae</taxon>
        <taxon>Streptophyta</taxon>
        <taxon>Embryophyta</taxon>
        <taxon>Tracheophyta</taxon>
        <taxon>Spermatophyta</taxon>
        <taxon>Magnoliopsida</taxon>
        <taxon>eudicotyledons</taxon>
        <taxon>Gunneridae</taxon>
        <taxon>Pentapetalae</taxon>
        <taxon>rosids</taxon>
        <taxon>fabids</taxon>
        <taxon>Rosales</taxon>
        <taxon>Rosaceae</taxon>
        <taxon>Rosoideae</taxon>
        <taxon>Rosoideae incertae sedis</taxon>
        <taxon>Rosa</taxon>
    </lineage>
</organism>
<dbReference type="EMBL" id="PDCK01000043">
    <property type="protein sequence ID" value="PRQ32168.1"/>
    <property type="molecule type" value="Genomic_DNA"/>
</dbReference>
<protein>
    <submittedName>
        <fullName evidence="12">Putative leucine-rich repeat-containing, plant-type, leucine-rich repeat domain, L</fullName>
    </submittedName>
</protein>
<evidence type="ECO:0000313" key="12">
    <source>
        <dbReference type="EMBL" id="PRQ32168.1"/>
    </source>
</evidence>
<evidence type="ECO:0000313" key="13">
    <source>
        <dbReference type="Proteomes" id="UP000238479"/>
    </source>
</evidence>
<dbReference type="Gene3D" id="3.80.10.10">
    <property type="entry name" value="Ribonuclease Inhibitor"/>
    <property type="match status" value="1"/>
</dbReference>
<feature type="domain" description="Leucine-rich repeat-containing N-terminal plant-type" evidence="11">
    <location>
        <begin position="26"/>
        <end position="76"/>
    </location>
</feature>
<keyword evidence="3" id="KW-0812">Transmembrane</keyword>
<dbReference type="Pfam" id="PF08263">
    <property type="entry name" value="LRRNT_2"/>
    <property type="match status" value="1"/>
</dbReference>
<evidence type="ECO:0000256" key="7">
    <source>
        <dbReference type="ARBA" id="ARBA00023136"/>
    </source>
</evidence>
<keyword evidence="2" id="KW-0433">Leucine-rich repeat</keyword>
<dbReference type="SUPFAM" id="SSF52058">
    <property type="entry name" value="L domain-like"/>
    <property type="match status" value="1"/>
</dbReference>
<dbReference type="InterPro" id="IPR013210">
    <property type="entry name" value="LRR_N_plant-typ"/>
</dbReference>
<dbReference type="GO" id="GO:0016020">
    <property type="term" value="C:membrane"/>
    <property type="evidence" value="ECO:0007669"/>
    <property type="project" value="UniProtKB-SubCell"/>
</dbReference>
<keyword evidence="4 10" id="KW-0732">Signal</keyword>
<dbReference type="PANTHER" id="PTHR48061:SF12">
    <property type="entry name" value="DISEASE RESISTANCE LIKE PROTEIN"/>
    <property type="match status" value="1"/>
</dbReference>
<evidence type="ECO:0000256" key="2">
    <source>
        <dbReference type="ARBA" id="ARBA00022614"/>
    </source>
</evidence>
<evidence type="ECO:0000256" key="8">
    <source>
        <dbReference type="ARBA" id="ARBA00023170"/>
    </source>
</evidence>
<keyword evidence="7" id="KW-0472">Membrane</keyword>
<comment type="subcellular location">
    <subcellularLocation>
        <location evidence="1">Membrane</location>
        <topology evidence="1">Single-pass type I membrane protein</topology>
    </subcellularLocation>
</comment>
<dbReference type="AlphaFoldDB" id="A0A2P6QDA9"/>
<dbReference type="PANTHER" id="PTHR48061">
    <property type="entry name" value="LEUCINE-RICH REPEAT RECEPTOR PROTEIN KINASE EMS1-LIKE-RELATED"/>
    <property type="match status" value="1"/>
</dbReference>
<evidence type="ECO:0000256" key="1">
    <source>
        <dbReference type="ARBA" id="ARBA00004479"/>
    </source>
</evidence>
<dbReference type="InterPro" id="IPR046956">
    <property type="entry name" value="RLP23-like"/>
</dbReference>
<evidence type="ECO:0000256" key="3">
    <source>
        <dbReference type="ARBA" id="ARBA00022692"/>
    </source>
</evidence>
<sequence length="130" mass="14730">MVLLSISFFYYITHSFSFVQTLWNVDDHYALLQFKKSLTINKSASEDPFAHPKVASWTQKGVGRSNCCSWDGVECDKDTGHVVGLYLRSSCLFGSLNSNSSLFQLVHLQKLDLSDNHFNFSEIPSRLVLC</sequence>
<comment type="caution">
    <text evidence="12">The sequence shown here is derived from an EMBL/GenBank/DDBJ whole genome shotgun (WGS) entry which is preliminary data.</text>
</comment>
<feature type="chain" id="PRO_5015202025" evidence="10">
    <location>
        <begin position="16"/>
        <end position="130"/>
    </location>
</feature>
<dbReference type="InterPro" id="IPR032675">
    <property type="entry name" value="LRR_dom_sf"/>
</dbReference>
<gene>
    <name evidence="12" type="ORF">RchiOBHm_Chr5g0043371</name>
</gene>
<proteinExistence type="predicted"/>
<dbReference type="Proteomes" id="UP000238479">
    <property type="component" value="Chromosome 5"/>
</dbReference>
<evidence type="ECO:0000256" key="10">
    <source>
        <dbReference type="SAM" id="SignalP"/>
    </source>
</evidence>
<dbReference type="OMA" id="NMFNINP"/>
<evidence type="ECO:0000256" key="5">
    <source>
        <dbReference type="ARBA" id="ARBA00022737"/>
    </source>
</evidence>